<gene>
    <name evidence="1" type="ORF">Q5H92_14905</name>
</gene>
<protein>
    <submittedName>
        <fullName evidence="1">Uncharacterized protein</fullName>
    </submittedName>
</protein>
<evidence type="ECO:0000313" key="1">
    <source>
        <dbReference type="EMBL" id="MDO7847656.1"/>
    </source>
</evidence>
<dbReference type="EMBL" id="JAUQSX010000007">
    <property type="protein sequence ID" value="MDO7847656.1"/>
    <property type="molecule type" value="Genomic_DNA"/>
</dbReference>
<keyword evidence="2" id="KW-1185">Reference proteome</keyword>
<organism evidence="1 2">
    <name type="scientific">Hymenobacter mellowenesis</name>
    <dbReference type="NCBI Taxonomy" id="3063995"/>
    <lineage>
        <taxon>Bacteria</taxon>
        <taxon>Pseudomonadati</taxon>
        <taxon>Bacteroidota</taxon>
        <taxon>Cytophagia</taxon>
        <taxon>Cytophagales</taxon>
        <taxon>Hymenobacteraceae</taxon>
        <taxon>Hymenobacter</taxon>
    </lineage>
</organism>
<comment type="caution">
    <text evidence="1">The sequence shown here is derived from an EMBL/GenBank/DDBJ whole genome shotgun (WGS) entry which is preliminary data.</text>
</comment>
<proteinExistence type="predicted"/>
<dbReference type="Proteomes" id="UP001167796">
    <property type="component" value="Unassembled WGS sequence"/>
</dbReference>
<sequence>MNTPEDQDLVGKYVLYESGMSFDKKLSRAIKKIEKVTKTGYRISGLPDTLFDFKGQQKGLTGKMNMATVSRCTLLTDEEANALSLEWGKAKRRRALLAEVLPLVEAANLDQLLAIQVLLTKL</sequence>
<evidence type="ECO:0000313" key="2">
    <source>
        <dbReference type="Proteomes" id="UP001167796"/>
    </source>
</evidence>
<accession>A0ABT9AF94</accession>
<reference evidence="1" key="1">
    <citation type="submission" date="2023-07" db="EMBL/GenBank/DDBJ databases">
        <authorList>
            <person name="Kim M.K."/>
        </authorList>
    </citation>
    <scope>NUCLEOTIDE SEQUENCE</scope>
    <source>
        <strain evidence="1">M29</strain>
    </source>
</reference>
<dbReference type="RefSeq" id="WP_305012336.1">
    <property type="nucleotide sequence ID" value="NZ_JAUQSX010000007.1"/>
</dbReference>
<name>A0ABT9AF94_9BACT</name>